<dbReference type="PANTHER" id="PTHR11113:SF14">
    <property type="entry name" value="N-ACETYLGLUCOSAMINE-6-PHOSPHATE DEACETYLASE"/>
    <property type="match status" value="1"/>
</dbReference>
<keyword evidence="4" id="KW-1185">Reference proteome</keyword>
<proteinExistence type="predicted"/>
<dbReference type="Proteomes" id="UP000078348">
    <property type="component" value="Unassembled WGS sequence"/>
</dbReference>
<sequence>MGHTAAHINSAIDAVSAGATLITHLFNAMTPFHHRDPGVIGILGMPDEEAPFFSIIVDGIHSHPYAVRFAQKAHGSKCVLITDAVPAMGLPDGHYTLGKQKVLVANKRAVVEDHEETLAGSIVTMEECVKNYKAFTDCSMEEAIVAATMHPAKAMNIDHRKGDLLPNMDADFLFLDDDLNVLATFIGGKLAWHREDFVVSFVR</sequence>
<reference evidence="3 4" key="1">
    <citation type="submission" date="2016-05" db="EMBL/GenBank/DDBJ databases">
        <title>Nuclear genome of Blastocystis sp. subtype 1 NandII.</title>
        <authorList>
            <person name="Gentekaki E."/>
            <person name="Curtis B."/>
            <person name="Stairs C."/>
            <person name="Eme L."/>
            <person name="Herman E."/>
            <person name="Klimes V."/>
            <person name="Arias M.C."/>
            <person name="Elias M."/>
            <person name="Hilliou F."/>
            <person name="Klute M."/>
            <person name="Malik S.-B."/>
            <person name="Pightling A."/>
            <person name="Rachubinski R."/>
            <person name="Salas D."/>
            <person name="Schlacht A."/>
            <person name="Suga H."/>
            <person name="Archibald J."/>
            <person name="Ball S.G."/>
            <person name="Clark G."/>
            <person name="Dacks J."/>
            <person name="Van Der Giezen M."/>
            <person name="Tsaousis A."/>
            <person name="Roger A."/>
        </authorList>
    </citation>
    <scope>NUCLEOTIDE SEQUENCE [LARGE SCALE GENOMIC DNA]</scope>
    <source>
        <strain evidence="4">ATCC 50177 / NandII</strain>
    </source>
</reference>
<evidence type="ECO:0000313" key="4">
    <source>
        <dbReference type="Proteomes" id="UP000078348"/>
    </source>
</evidence>
<dbReference type="EMBL" id="LXWW01000005">
    <property type="protein sequence ID" value="OAO18133.1"/>
    <property type="molecule type" value="Genomic_DNA"/>
</dbReference>
<dbReference type="OrthoDB" id="10264777at2759"/>
<dbReference type="PANTHER" id="PTHR11113">
    <property type="entry name" value="N-ACETYLGLUCOSAMINE-6-PHOSPHATE DEACETYLASE"/>
    <property type="match status" value="1"/>
</dbReference>
<dbReference type="Gene3D" id="3.20.20.140">
    <property type="entry name" value="Metal-dependent hydrolases"/>
    <property type="match status" value="1"/>
</dbReference>
<dbReference type="STRING" id="478820.A0A196SM54"/>
<protein>
    <submittedName>
        <fullName evidence="3">N-acetylglucosamine-6-phosphate deacetylase-like protein</fullName>
    </submittedName>
</protein>
<evidence type="ECO:0000256" key="1">
    <source>
        <dbReference type="ARBA" id="ARBA00022801"/>
    </source>
</evidence>
<dbReference type="GO" id="GO:0006046">
    <property type="term" value="P:N-acetylglucosamine catabolic process"/>
    <property type="evidence" value="ECO:0007669"/>
    <property type="project" value="TreeGrafter"/>
</dbReference>
<dbReference type="InterPro" id="IPR011059">
    <property type="entry name" value="Metal-dep_hydrolase_composite"/>
</dbReference>
<gene>
    <name evidence="3" type="ORF">AV274_0117</name>
</gene>
<evidence type="ECO:0000259" key="2">
    <source>
        <dbReference type="Pfam" id="PF01979"/>
    </source>
</evidence>
<dbReference type="Pfam" id="PF01979">
    <property type="entry name" value="Amidohydro_1"/>
    <property type="match status" value="1"/>
</dbReference>
<accession>A0A196SM54</accession>
<dbReference type="InterPro" id="IPR032466">
    <property type="entry name" value="Metal_Hydrolase"/>
</dbReference>
<dbReference type="InterPro" id="IPR006680">
    <property type="entry name" value="Amidohydro-rel"/>
</dbReference>
<feature type="domain" description="Amidohydrolase-related" evidence="2">
    <location>
        <begin position="61"/>
        <end position="190"/>
    </location>
</feature>
<dbReference type="AlphaFoldDB" id="A0A196SM54"/>
<name>A0A196SM54_BLAHN</name>
<dbReference type="GO" id="GO:0008448">
    <property type="term" value="F:N-acetylglucosamine-6-phosphate deacetylase activity"/>
    <property type="evidence" value="ECO:0007669"/>
    <property type="project" value="TreeGrafter"/>
</dbReference>
<keyword evidence="1" id="KW-0378">Hydrolase</keyword>
<evidence type="ECO:0000313" key="3">
    <source>
        <dbReference type="EMBL" id="OAO18133.1"/>
    </source>
</evidence>
<dbReference type="SUPFAM" id="SSF51338">
    <property type="entry name" value="Composite domain of metallo-dependent hydrolases"/>
    <property type="match status" value="1"/>
</dbReference>
<comment type="caution">
    <text evidence="3">The sequence shown here is derived from an EMBL/GenBank/DDBJ whole genome shotgun (WGS) entry which is preliminary data.</text>
</comment>
<organism evidence="3 4">
    <name type="scientific">Blastocystis sp. subtype 1 (strain ATCC 50177 / NandII)</name>
    <dbReference type="NCBI Taxonomy" id="478820"/>
    <lineage>
        <taxon>Eukaryota</taxon>
        <taxon>Sar</taxon>
        <taxon>Stramenopiles</taxon>
        <taxon>Bigyra</taxon>
        <taxon>Opalozoa</taxon>
        <taxon>Opalinata</taxon>
        <taxon>Blastocystidae</taxon>
        <taxon>Blastocystis</taxon>
    </lineage>
</organism>
<dbReference type="SUPFAM" id="SSF51556">
    <property type="entry name" value="Metallo-dependent hydrolases"/>
    <property type="match status" value="1"/>
</dbReference>